<comment type="subcellular location">
    <subcellularLocation>
        <location evidence="1">Cell membrane</location>
        <topology evidence="1">Multi-pass membrane protein</topology>
    </subcellularLocation>
</comment>
<evidence type="ECO:0000256" key="4">
    <source>
        <dbReference type="ARBA" id="ARBA00022679"/>
    </source>
</evidence>
<evidence type="ECO:0000259" key="9">
    <source>
        <dbReference type="Pfam" id="PF13231"/>
    </source>
</evidence>
<evidence type="ECO:0000256" key="6">
    <source>
        <dbReference type="ARBA" id="ARBA00022989"/>
    </source>
</evidence>
<keyword evidence="4 10" id="KW-0808">Transferase</keyword>
<dbReference type="Proteomes" id="UP001595752">
    <property type="component" value="Unassembled WGS sequence"/>
</dbReference>
<feature type="domain" description="Glycosyltransferase RgtA/B/C/D-like" evidence="9">
    <location>
        <begin position="68"/>
        <end position="222"/>
    </location>
</feature>
<feature type="transmembrane region" description="Helical" evidence="8">
    <location>
        <begin position="287"/>
        <end position="303"/>
    </location>
</feature>
<feature type="transmembrane region" description="Helical" evidence="8">
    <location>
        <begin position="323"/>
        <end position="342"/>
    </location>
</feature>
<name>A0ABV8B812_9BACI</name>
<evidence type="ECO:0000256" key="2">
    <source>
        <dbReference type="ARBA" id="ARBA00022475"/>
    </source>
</evidence>
<organism evidence="10 11">
    <name type="scientific">Bacillus songklensis</name>
    <dbReference type="NCBI Taxonomy" id="1069116"/>
    <lineage>
        <taxon>Bacteria</taxon>
        <taxon>Bacillati</taxon>
        <taxon>Bacillota</taxon>
        <taxon>Bacilli</taxon>
        <taxon>Bacillales</taxon>
        <taxon>Bacillaceae</taxon>
        <taxon>Bacillus</taxon>
    </lineage>
</organism>
<evidence type="ECO:0000256" key="8">
    <source>
        <dbReference type="SAM" id="Phobius"/>
    </source>
</evidence>
<evidence type="ECO:0000256" key="1">
    <source>
        <dbReference type="ARBA" id="ARBA00004651"/>
    </source>
</evidence>
<sequence length="403" mass="46589">MKKGLPIILVLLLSFSLHLFFLIEHPGYFSLHGSRDAQKYDEMAHRLIEKGIYAYNAEESNAYVTPSHPFYLTGIILLADAVSVDYMTLVRLFNMVLSMATVWLIYAIPKRLFQNERIGILSALLYGTYLAPLHYFRSMLTETPSIFMFMLSIYIFIVAIQTKSTKLHILFGFAASITIMFRPTPAPMLLFAWAIVIYQTGFKNAIKIGLLWWIGPLFIILPWSIRNLIVLGAPYIFSSHSGNPMLLGTNPYYMMPEETLLAKWRETGMEQREYAIVRIIDGLRYQFALWFSWFTLGKTIWMFQQPEPIGNYQEFLAAPARLYVYLDHFFVVFSSFITGFVFRKHKPLLCLFIIFISYVALSNMFLPLTRYGSFIFPVMCIIGSYGAVVTVQKLMRFKKKMAA</sequence>
<evidence type="ECO:0000256" key="5">
    <source>
        <dbReference type="ARBA" id="ARBA00022692"/>
    </source>
</evidence>
<feature type="transmembrane region" description="Helical" evidence="8">
    <location>
        <begin position="118"/>
        <end position="137"/>
    </location>
</feature>
<reference evidence="11" key="1">
    <citation type="journal article" date="2019" name="Int. J. Syst. Evol. Microbiol.">
        <title>The Global Catalogue of Microorganisms (GCM) 10K type strain sequencing project: providing services to taxonomists for standard genome sequencing and annotation.</title>
        <authorList>
            <consortium name="The Broad Institute Genomics Platform"/>
            <consortium name="The Broad Institute Genome Sequencing Center for Infectious Disease"/>
            <person name="Wu L."/>
            <person name="Ma J."/>
        </authorList>
    </citation>
    <scope>NUCLEOTIDE SEQUENCE [LARGE SCALE GENOMIC DNA]</scope>
    <source>
        <strain evidence="11">CCUG 61889</strain>
    </source>
</reference>
<evidence type="ECO:0000313" key="10">
    <source>
        <dbReference type="EMBL" id="MFC3886483.1"/>
    </source>
</evidence>
<feature type="transmembrane region" description="Helical" evidence="8">
    <location>
        <begin position="167"/>
        <end position="198"/>
    </location>
</feature>
<dbReference type="PANTHER" id="PTHR33908">
    <property type="entry name" value="MANNOSYLTRANSFERASE YKCB-RELATED"/>
    <property type="match status" value="1"/>
</dbReference>
<dbReference type="Pfam" id="PF13231">
    <property type="entry name" value="PMT_2"/>
    <property type="match status" value="1"/>
</dbReference>
<feature type="transmembrane region" description="Helical" evidence="8">
    <location>
        <begin position="143"/>
        <end position="160"/>
    </location>
</feature>
<dbReference type="RefSeq" id="WP_377918903.1">
    <property type="nucleotide sequence ID" value="NZ_JBHRZT010000073.1"/>
</dbReference>
<feature type="transmembrane region" description="Helical" evidence="8">
    <location>
        <begin position="374"/>
        <end position="391"/>
    </location>
</feature>
<protein>
    <submittedName>
        <fullName evidence="10">ArnT family glycosyltransferase</fullName>
        <ecNumber evidence="10">2.4.-.-</ecNumber>
    </submittedName>
</protein>
<dbReference type="InterPro" id="IPR050297">
    <property type="entry name" value="LipidA_mod_glycosyltrf_83"/>
</dbReference>
<feature type="transmembrane region" description="Helical" evidence="8">
    <location>
        <begin position="349"/>
        <end position="368"/>
    </location>
</feature>
<keyword evidence="7 8" id="KW-0472">Membrane</keyword>
<keyword evidence="6 8" id="KW-1133">Transmembrane helix</keyword>
<dbReference type="PANTHER" id="PTHR33908:SF11">
    <property type="entry name" value="MEMBRANE PROTEIN"/>
    <property type="match status" value="1"/>
</dbReference>
<keyword evidence="5 8" id="KW-0812">Transmembrane</keyword>
<feature type="transmembrane region" description="Helical" evidence="8">
    <location>
        <begin position="210"/>
        <end position="237"/>
    </location>
</feature>
<dbReference type="EC" id="2.4.-.-" evidence="10"/>
<dbReference type="EMBL" id="JBHRZT010000073">
    <property type="protein sequence ID" value="MFC3886483.1"/>
    <property type="molecule type" value="Genomic_DNA"/>
</dbReference>
<dbReference type="GO" id="GO:0016757">
    <property type="term" value="F:glycosyltransferase activity"/>
    <property type="evidence" value="ECO:0007669"/>
    <property type="project" value="UniProtKB-KW"/>
</dbReference>
<evidence type="ECO:0000256" key="3">
    <source>
        <dbReference type="ARBA" id="ARBA00022676"/>
    </source>
</evidence>
<dbReference type="InterPro" id="IPR038731">
    <property type="entry name" value="RgtA/B/C-like"/>
</dbReference>
<feature type="transmembrane region" description="Helical" evidence="8">
    <location>
        <begin position="86"/>
        <end position="106"/>
    </location>
</feature>
<keyword evidence="11" id="KW-1185">Reference proteome</keyword>
<evidence type="ECO:0000313" key="11">
    <source>
        <dbReference type="Proteomes" id="UP001595752"/>
    </source>
</evidence>
<comment type="caution">
    <text evidence="10">The sequence shown here is derived from an EMBL/GenBank/DDBJ whole genome shotgun (WGS) entry which is preliminary data.</text>
</comment>
<gene>
    <name evidence="10" type="ORF">ACFOU2_24510</name>
</gene>
<evidence type="ECO:0000256" key="7">
    <source>
        <dbReference type="ARBA" id="ARBA00023136"/>
    </source>
</evidence>
<proteinExistence type="predicted"/>
<keyword evidence="3 10" id="KW-0328">Glycosyltransferase</keyword>
<keyword evidence="2" id="KW-1003">Cell membrane</keyword>
<accession>A0ABV8B812</accession>